<keyword evidence="3" id="KW-1185">Reference proteome</keyword>
<evidence type="ECO:0000256" key="1">
    <source>
        <dbReference type="SAM" id="Phobius"/>
    </source>
</evidence>
<reference evidence="2 3" key="1">
    <citation type="submission" date="2021-02" db="EMBL/GenBank/DDBJ databases">
        <title>De Novo genome assembly of isolated myxobacteria.</title>
        <authorList>
            <person name="Stevens D.C."/>
        </authorList>
    </citation>
    <scope>NUCLEOTIDE SEQUENCE [LARGE SCALE GENOMIC DNA]</scope>
    <source>
        <strain evidence="3">SCPEA02</strain>
    </source>
</reference>
<protein>
    <submittedName>
        <fullName evidence="2">Uncharacterized protein</fullName>
    </submittedName>
</protein>
<evidence type="ECO:0000313" key="3">
    <source>
        <dbReference type="Proteomes" id="UP000662747"/>
    </source>
</evidence>
<keyword evidence="1" id="KW-1133">Transmembrane helix</keyword>
<evidence type="ECO:0000313" key="2">
    <source>
        <dbReference type="EMBL" id="QSQ19340.1"/>
    </source>
</evidence>
<keyword evidence="1" id="KW-0812">Transmembrane</keyword>
<dbReference type="Proteomes" id="UP000662747">
    <property type="component" value="Chromosome"/>
</dbReference>
<name>A0ABX7NKQ3_9BACT</name>
<sequence length="63" mass="6616">MPRDTPARFVVVAMLCTYTGIRAARVEPHMPHAAALAAGAVVTFIAAVLAAVAFLTPGRSRRP</sequence>
<organism evidence="2 3">
    <name type="scientific">Pyxidicoccus parkwayensis</name>
    <dbReference type="NCBI Taxonomy" id="2813578"/>
    <lineage>
        <taxon>Bacteria</taxon>
        <taxon>Pseudomonadati</taxon>
        <taxon>Myxococcota</taxon>
        <taxon>Myxococcia</taxon>
        <taxon>Myxococcales</taxon>
        <taxon>Cystobacterineae</taxon>
        <taxon>Myxococcaceae</taxon>
        <taxon>Pyxidicoccus</taxon>
    </lineage>
</organism>
<proteinExistence type="predicted"/>
<feature type="transmembrane region" description="Helical" evidence="1">
    <location>
        <begin position="33"/>
        <end position="55"/>
    </location>
</feature>
<dbReference type="EMBL" id="CP071090">
    <property type="protein sequence ID" value="QSQ19340.1"/>
    <property type="molecule type" value="Genomic_DNA"/>
</dbReference>
<gene>
    <name evidence="2" type="ORF">JY651_28845</name>
</gene>
<dbReference type="RefSeq" id="WP_206720927.1">
    <property type="nucleotide sequence ID" value="NZ_CP071090.1"/>
</dbReference>
<accession>A0ABX7NKQ3</accession>
<keyword evidence="1" id="KW-0472">Membrane</keyword>